<name>A0A644YC44_9ZZZZ</name>
<dbReference type="GO" id="GO:0005524">
    <property type="term" value="F:ATP binding"/>
    <property type="evidence" value="ECO:0007669"/>
    <property type="project" value="UniProtKB-KW"/>
</dbReference>
<evidence type="ECO:0000256" key="7">
    <source>
        <dbReference type="SAM" id="Phobius"/>
    </source>
</evidence>
<dbReference type="Gene3D" id="3.30.200.20">
    <property type="entry name" value="Phosphorylase Kinase, domain 1"/>
    <property type="match status" value="1"/>
</dbReference>
<evidence type="ECO:0000313" key="9">
    <source>
        <dbReference type="EMBL" id="MPM26136.1"/>
    </source>
</evidence>
<dbReference type="PANTHER" id="PTHR43671">
    <property type="entry name" value="SERINE/THREONINE-PROTEIN KINASE NEK"/>
    <property type="match status" value="1"/>
</dbReference>
<evidence type="ECO:0000256" key="3">
    <source>
        <dbReference type="ARBA" id="ARBA00022741"/>
    </source>
</evidence>
<dbReference type="Gene3D" id="1.10.510.10">
    <property type="entry name" value="Transferase(Phosphotransferase) domain 1"/>
    <property type="match status" value="1"/>
</dbReference>
<dbReference type="GO" id="GO:0004674">
    <property type="term" value="F:protein serine/threonine kinase activity"/>
    <property type="evidence" value="ECO:0007669"/>
    <property type="project" value="UniProtKB-EC"/>
</dbReference>
<organism evidence="9">
    <name type="scientific">bioreactor metagenome</name>
    <dbReference type="NCBI Taxonomy" id="1076179"/>
    <lineage>
        <taxon>unclassified sequences</taxon>
        <taxon>metagenomes</taxon>
        <taxon>ecological metagenomes</taxon>
    </lineage>
</organism>
<dbReference type="InterPro" id="IPR000719">
    <property type="entry name" value="Prot_kinase_dom"/>
</dbReference>
<dbReference type="InterPro" id="IPR011009">
    <property type="entry name" value="Kinase-like_dom_sf"/>
</dbReference>
<evidence type="ECO:0000256" key="5">
    <source>
        <dbReference type="ARBA" id="ARBA00022840"/>
    </source>
</evidence>
<keyword evidence="7" id="KW-1133">Transmembrane helix</keyword>
<sequence>MRSADHLGGKPFNRMIGTMADGLEPAELLPVGTRLFRRYIIDGVIARGGYGITYEAHDERSNARIALKEYFPGALSLRAAGSAAISPKNKACGALFFLGSEMFYRQHLALTDARGSSNVVTVYNAFFENGTSYAVMERLEGVTLEAYLRLKKRRLTPEEAMFIAASMADALLVVHSLNSLHYDINAKSIFLCTDGSVKLIDFGAAKAGLRARREVDDTEPWLDLGALGKTLYEAMSGQTLYGTQISTSANIPAPFYDLILRMLHLDGARRFGSVFEYRHALACLEIDASCPTVTSEEAGMQLPPLKKAESRRAEPQPQPQEAPPQKKTILDRALDTLQEAVEASPVEITPEVEQKRKHLTRRVILFYVAIAVVTLVAALVIKSLT</sequence>
<evidence type="ECO:0000256" key="6">
    <source>
        <dbReference type="SAM" id="MobiDB-lite"/>
    </source>
</evidence>
<dbReference type="EMBL" id="VSSQ01004657">
    <property type="protein sequence ID" value="MPM26136.1"/>
    <property type="molecule type" value="Genomic_DNA"/>
</dbReference>
<dbReference type="AlphaFoldDB" id="A0A644YC44"/>
<comment type="caution">
    <text evidence="9">The sequence shown here is derived from an EMBL/GenBank/DDBJ whole genome shotgun (WGS) entry which is preliminary data.</text>
</comment>
<dbReference type="Pfam" id="PF00069">
    <property type="entry name" value="Pkinase"/>
    <property type="match status" value="1"/>
</dbReference>
<dbReference type="PANTHER" id="PTHR43671:SF13">
    <property type="entry name" value="SERINE_THREONINE-PROTEIN KINASE NEK2"/>
    <property type="match status" value="1"/>
</dbReference>
<feature type="transmembrane region" description="Helical" evidence="7">
    <location>
        <begin position="363"/>
        <end position="381"/>
    </location>
</feature>
<feature type="domain" description="Protein kinase" evidence="8">
    <location>
        <begin position="39"/>
        <end position="385"/>
    </location>
</feature>
<keyword evidence="7" id="KW-0472">Membrane</keyword>
<keyword evidence="7" id="KW-0812">Transmembrane</keyword>
<keyword evidence="2 9" id="KW-0808">Transferase</keyword>
<keyword evidence="4 9" id="KW-0418">Kinase</keyword>
<keyword evidence="5" id="KW-0067">ATP-binding</keyword>
<proteinExistence type="predicted"/>
<dbReference type="InterPro" id="IPR050660">
    <property type="entry name" value="NEK_Ser/Thr_kinase"/>
</dbReference>
<accession>A0A644YC44</accession>
<evidence type="ECO:0000259" key="8">
    <source>
        <dbReference type="PROSITE" id="PS50011"/>
    </source>
</evidence>
<reference evidence="9" key="1">
    <citation type="submission" date="2019-08" db="EMBL/GenBank/DDBJ databases">
        <authorList>
            <person name="Kucharzyk K."/>
            <person name="Murdoch R.W."/>
            <person name="Higgins S."/>
            <person name="Loffler F."/>
        </authorList>
    </citation>
    <scope>NUCLEOTIDE SEQUENCE</scope>
</reference>
<evidence type="ECO:0000256" key="2">
    <source>
        <dbReference type="ARBA" id="ARBA00022679"/>
    </source>
</evidence>
<dbReference type="PROSITE" id="PS50011">
    <property type="entry name" value="PROTEIN_KINASE_DOM"/>
    <property type="match status" value="1"/>
</dbReference>
<keyword evidence="3" id="KW-0547">Nucleotide-binding</keyword>
<feature type="region of interest" description="Disordered" evidence="6">
    <location>
        <begin position="302"/>
        <end position="327"/>
    </location>
</feature>
<dbReference type="EC" id="2.7.11.1" evidence="1"/>
<evidence type="ECO:0000256" key="4">
    <source>
        <dbReference type="ARBA" id="ARBA00022777"/>
    </source>
</evidence>
<protein>
    <recommendedName>
        <fullName evidence="1">non-specific serine/threonine protein kinase</fullName>
        <ecNumber evidence="1">2.7.11.1</ecNumber>
    </recommendedName>
</protein>
<gene>
    <name evidence="9" type="primary">prkC_6</name>
    <name evidence="9" type="ORF">SDC9_72637</name>
</gene>
<dbReference type="SUPFAM" id="SSF56112">
    <property type="entry name" value="Protein kinase-like (PK-like)"/>
    <property type="match status" value="1"/>
</dbReference>
<evidence type="ECO:0000256" key="1">
    <source>
        <dbReference type="ARBA" id="ARBA00012513"/>
    </source>
</evidence>